<accession>A0AAV5LSX0</accession>
<keyword evidence="2 5" id="KW-0812">Transmembrane</keyword>
<dbReference type="GO" id="GO:0016887">
    <property type="term" value="F:ATP hydrolysis activity"/>
    <property type="evidence" value="ECO:0007669"/>
    <property type="project" value="InterPro"/>
</dbReference>
<dbReference type="SUPFAM" id="SSF90123">
    <property type="entry name" value="ABC transporter transmembrane region"/>
    <property type="match status" value="1"/>
</dbReference>
<dbReference type="PANTHER" id="PTHR43394">
    <property type="entry name" value="ATP-DEPENDENT PERMEASE MDL1, MITOCHONDRIAL"/>
    <property type="match status" value="1"/>
</dbReference>
<dbReference type="Proteomes" id="UP001054252">
    <property type="component" value="Unassembled WGS sequence"/>
</dbReference>
<dbReference type="Pfam" id="PF00005">
    <property type="entry name" value="ABC_tran"/>
    <property type="match status" value="1"/>
</dbReference>
<keyword evidence="3 5" id="KW-1133">Transmembrane helix</keyword>
<evidence type="ECO:0000256" key="1">
    <source>
        <dbReference type="ARBA" id="ARBA00004141"/>
    </source>
</evidence>
<dbReference type="InterPro" id="IPR027417">
    <property type="entry name" value="P-loop_NTPase"/>
</dbReference>
<evidence type="ECO:0000256" key="2">
    <source>
        <dbReference type="ARBA" id="ARBA00022692"/>
    </source>
</evidence>
<dbReference type="GO" id="GO:0005524">
    <property type="term" value="F:ATP binding"/>
    <property type="evidence" value="ECO:0007669"/>
    <property type="project" value="InterPro"/>
</dbReference>
<dbReference type="InterPro" id="IPR011527">
    <property type="entry name" value="ABC1_TM_dom"/>
</dbReference>
<gene>
    <name evidence="7" type="ORF">SLEP1_g48208</name>
</gene>
<dbReference type="GO" id="GO:0005743">
    <property type="term" value="C:mitochondrial inner membrane"/>
    <property type="evidence" value="ECO:0007669"/>
    <property type="project" value="TreeGrafter"/>
</dbReference>
<protein>
    <recommendedName>
        <fullName evidence="6">ABC transmembrane type-1 domain-containing protein</fullName>
    </recommendedName>
</protein>
<dbReference type="GO" id="GO:0090374">
    <property type="term" value="P:oligopeptide export from mitochondrion"/>
    <property type="evidence" value="ECO:0007669"/>
    <property type="project" value="TreeGrafter"/>
</dbReference>
<name>A0AAV5LSX0_9ROSI</name>
<dbReference type="PROSITE" id="PS50929">
    <property type="entry name" value="ABC_TM1F"/>
    <property type="match status" value="1"/>
</dbReference>
<feature type="domain" description="ABC transmembrane type-1" evidence="6">
    <location>
        <begin position="128"/>
        <end position="231"/>
    </location>
</feature>
<dbReference type="Gene3D" id="3.40.50.300">
    <property type="entry name" value="P-loop containing nucleotide triphosphate hydrolases"/>
    <property type="match status" value="2"/>
</dbReference>
<evidence type="ECO:0000313" key="8">
    <source>
        <dbReference type="Proteomes" id="UP001054252"/>
    </source>
</evidence>
<evidence type="ECO:0000256" key="4">
    <source>
        <dbReference type="ARBA" id="ARBA00023136"/>
    </source>
</evidence>
<dbReference type="EMBL" id="BPVZ01000142">
    <property type="protein sequence ID" value="GKV40583.1"/>
    <property type="molecule type" value="Genomic_DNA"/>
</dbReference>
<dbReference type="Gene3D" id="1.20.1560.10">
    <property type="entry name" value="ABC transporter type 1, transmembrane domain"/>
    <property type="match status" value="2"/>
</dbReference>
<reference evidence="7 8" key="1">
    <citation type="journal article" date="2021" name="Commun. Biol.">
        <title>The genome of Shorea leprosula (Dipterocarpaceae) highlights the ecological relevance of drought in aseasonal tropical rainforests.</title>
        <authorList>
            <person name="Ng K.K.S."/>
            <person name="Kobayashi M.J."/>
            <person name="Fawcett J.A."/>
            <person name="Hatakeyama M."/>
            <person name="Paape T."/>
            <person name="Ng C.H."/>
            <person name="Ang C.C."/>
            <person name="Tnah L.H."/>
            <person name="Lee C.T."/>
            <person name="Nishiyama T."/>
            <person name="Sese J."/>
            <person name="O'Brien M.J."/>
            <person name="Copetti D."/>
            <person name="Mohd Noor M.I."/>
            <person name="Ong R.C."/>
            <person name="Putra M."/>
            <person name="Sireger I.Z."/>
            <person name="Indrioko S."/>
            <person name="Kosugi Y."/>
            <person name="Izuno A."/>
            <person name="Isagi Y."/>
            <person name="Lee S.L."/>
            <person name="Shimizu K.K."/>
        </authorList>
    </citation>
    <scope>NUCLEOTIDE SEQUENCE [LARGE SCALE GENOMIC DNA]</scope>
    <source>
        <strain evidence="7">214</strain>
    </source>
</reference>
<dbReference type="Pfam" id="PF00664">
    <property type="entry name" value="ABC_membrane"/>
    <property type="match status" value="1"/>
</dbReference>
<dbReference type="SUPFAM" id="SSF52540">
    <property type="entry name" value="P-loop containing nucleoside triphosphate hydrolases"/>
    <property type="match status" value="1"/>
</dbReference>
<comment type="caution">
    <text evidence="7">The sequence shown here is derived from an EMBL/GenBank/DDBJ whole genome shotgun (WGS) entry which is preliminary data.</text>
</comment>
<feature type="transmembrane region" description="Helical" evidence="5">
    <location>
        <begin position="198"/>
        <end position="219"/>
    </location>
</feature>
<evidence type="ECO:0000259" key="6">
    <source>
        <dbReference type="PROSITE" id="PS50929"/>
    </source>
</evidence>
<evidence type="ECO:0000313" key="7">
    <source>
        <dbReference type="EMBL" id="GKV40583.1"/>
    </source>
</evidence>
<dbReference type="PANTHER" id="PTHR43394:SF18">
    <property type="entry name" value="ABC TRANSPORTER B FAMILY MEMBER 11-LIKE"/>
    <property type="match status" value="1"/>
</dbReference>
<dbReference type="InterPro" id="IPR003439">
    <property type="entry name" value="ABC_transporter-like_ATP-bd"/>
</dbReference>
<comment type="subcellular location">
    <subcellularLocation>
        <location evidence="1">Membrane</location>
        <topology evidence="1">Multi-pass membrane protein</topology>
    </subcellularLocation>
</comment>
<keyword evidence="4 5" id="KW-0472">Membrane</keyword>
<dbReference type="InterPro" id="IPR039421">
    <property type="entry name" value="Type_1_exporter"/>
</dbReference>
<dbReference type="InterPro" id="IPR036640">
    <property type="entry name" value="ABC1_TM_sf"/>
</dbReference>
<organism evidence="7 8">
    <name type="scientific">Rubroshorea leprosula</name>
    <dbReference type="NCBI Taxonomy" id="152421"/>
    <lineage>
        <taxon>Eukaryota</taxon>
        <taxon>Viridiplantae</taxon>
        <taxon>Streptophyta</taxon>
        <taxon>Embryophyta</taxon>
        <taxon>Tracheophyta</taxon>
        <taxon>Spermatophyta</taxon>
        <taxon>Magnoliopsida</taxon>
        <taxon>eudicotyledons</taxon>
        <taxon>Gunneridae</taxon>
        <taxon>Pentapetalae</taxon>
        <taxon>rosids</taxon>
        <taxon>malvids</taxon>
        <taxon>Malvales</taxon>
        <taxon>Dipterocarpaceae</taxon>
        <taxon>Rubroshorea</taxon>
    </lineage>
</organism>
<dbReference type="GO" id="GO:0015421">
    <property type="term" value="F:ABC-type oligopeptide transporter activity"/>
    <property type="evidence" value="ECO:0007669"/>
    <property type="project" value="TreeGrafter"/>
</dbReference>
<keyword evidence="8" id="KW-1185">Reference proteome</keyword>
<proteinExistence type="predicted"/>
<dbReference type="AlphaFoldDB" id="A0AAV5LSX0"/>
<evidence type="ECO:0000256" key="5">
    <source>
        <dbReference type="SAM" id="Phobius"/>
    </source>
</evidence>
<sequence length="460" mass="50223">MEQGHIQNSFQDLDGAYSHLIHLQEVNKELKKQTEHLDRSNTMASFQQPSMRMSMRQLINQEPSGVGDSSCHSFPIPFASSAAVTDSDAALASSPEQTPISICRLIALNKLEIPILLLGTIAAVSQGKLIQRIRSMCFEKVVHMEGCWFDEPEHSNGFINARLSADAATVHSLVGDALAEMISNAASKVVALVISFHMSWQLALILLALVPLLGINVYVQVKFMKGFSADAKVFFPLAVAAIGVSQSNSLGSDSTKTRRATSSMFAIIDRKSKIDPSDKSGMTLENVQGEIEFQHVSFKYPLRPDVQIFQDLSFPIPAGKGIIKMSLRTQFVPIALVRESGSGKSTVVSLLQRLYDPDSGLITLDGVEIRKFQVKWLTQQMGLVRQELVLFNDTIRANIAYGKQGNASGAEILDASKLANAHKFISGLHQGYDTVVGDRGVQLSGGQKQRVAIARVIVRS</sequence>
<evidence type="ECO:0000256" key="3">
    <source>
        <dbReference type="ARBA" id="ARBA00022989"/>
    </source>
</evidence>